<reference evidence="2" key="2">
    <citation type="journal article" date="2006" name="Insect Biochem. Mol. Biol.">
        <title>An annotated catalog of salivary gland transcripts from Ixodes scapularis ticks.</title>
        <authorList>
            <person name="Ribeiro J.M."/>
            <person name="Alarcon-Chaidez F."/>
            <person name="Francischetti I.M."/>
            <person name="Mans B.J."/>
            <person name="Mather T.N."/>
            <person name="Valenzuela J.G."/>
            <person name="Wikel S.K."/>
        </authorList>
    </citation>
    <scope>NUCLEOTIDE SEQUENCE</scope>
    <source>
        <strain evidence="2">IS-6-12-J-cluster-165</strain>
        <tissue evidence="2">Salivary glands</tissue>
    </source>
</reference>
<sequence>MSAVIFIIFYDASLLLSSRVCHCELLESRFRLLRRVTT</sequence>
<evidence type="ECO:0000256" key="1">
    <source>
        <dbReference type="SAM" id="SignalP"/>
    </source>
</evidence>
<proteinExistence type="evidence at transcript level"/>
<feature type="chain" id="PRO_5004241044" evidence="1">
    <location>
        <begin position="18"/>
        <end position="38"/>
    </location>
</feature>
<dbReference type="AlphaFoldDB" id="Q4PN62"/>
<accession>Q4PN62</accession>
<protein>
    <submittedName>
        <fullName evidence="2">Putative secreted protein</fullName>
    </submittedName>
</protein>
<name>Q4PN62_IXOSC</name>
<evidence type="ECO:0000313" key="2">
    <source>
        <dbReference type="EMBL" id="AAY66548.1"/>
    </source>
</evidence>
<reference evidence="2" key="1">
    <citation type="submission" date="2005-05" db="EMBL/GenBank/DDBJ databases">
        <authorList>
            <person name="Tseng H.-P."/>
            <person name="Hseu T.-H."/>
            <person name="Buhler D.R."/>
            <person name="Wang W.-D."/>
            <person name="Tsai H.-L."/>
            <person name="Hu C.-H."/>
        </authorList>
    </citation>
    <scope>NUCLEOTIDE SEQUENCE</scope>
    <source>
        <strain evidence="2">IS-6-12-J-cluster-165</strain>
        <tissue evidence="2">Salivary glands</tissue>
    </source>
</reference>
<dbReference type="EMBL" id="DQ065911">
    <property type="protein sequence ID" value="AAY66548.1"/>
    <property type="molecule type" value="mRNA"/>
</dbReference>
<organism evidence="2">
    <name type="scientific">Ixodes scapularis</name>
    <name type="common">Black-legged tick</name>
    <name type="synonym">Deer tick</name>
    <dbReference type="NCBI Taxonomy" id="6945"/>
    <lineage>
        <taxon>Eukaryota</taxon>
        <taxon>Metazoa</taxon>
        <taxon>Ecdysozoa</taxon>
        <taxon>Arthropoda</taxon>
        <taxon>Chelicerata</taxon>
        <taxon>Arachnida</taxon>
        <taxon>Acari</taxon>
        <taxon>Parasitiformes</taxon>
        <taxon>Ixodida</taxon>
        <taxon>Ixodoidea</taxon>
        <taxon>Ixodidae</taxon>
        <taxon>Ixodinae</taxon>
        <taxon>Ixodes</taxon>
    </lineage>
</organism>
<feature type="signal peptide" evidence="1">
    <location>
        <begin position="1"/>
        <end position="17"/>
    </location>
</feature>
<keyword evidence="1" id="KW-0732">Signal</keyword>